<proteinExistence type="predicted"/>
<accession>A0A8J6C6R6</accession>
<feature type="region of interest" description="Disordered" evidence="1">
    <location>
        <begin position="551"/>
        <end position="578"/>
    </location>
</feature>
<evidence type="ECO:0000256" key="2">
    <source>
        <dbReference type="SAM" id="Phobius"/>
    </source>
</evidence>
<name>A0A8J6C6R6_DIALT</name>
<evidence type="ECO:0000256" key="1">
    <source>
        <dbReference type="SAM" id="MobiDB-lite"/>
    </source>
</evidence>
<keyword evidence="2" id="KW-0812">Transmembrane</keyword>
<evidence type="ECO:0000313" key="3">
    <source>
        <dbReference type="EMBL" id="KAG8459215.1"/>
    </source>
</evidence>
<keyword evidence="2" id="KW-1133">Transmembrane helix</keyword>
<feature type="transmembrane region" description="Helical" evidence="2">
    <location>
        <begin position="92"/>
        <end position="111"/>
    </location>
</feature>
<dbReference type="AlphaFoldDB" id="A0A8J6C6R6"/>
<reference evidence="3" key="1">
    <citation type="submission" date="2021-05" db="EMBL/GenBank/DDBJ databases">
        <title>The genome of the haptophyte Pavlova lutheri (Diacronema luteri, Pavlovales) - a model for lipid biosynthesis in eukaryotic algae.</title>
        <authorList>
            <person name="Hulatt C.J."/>
            <person name="Posewitz M.C."/>
        </authorList>
    </citation>
    <scope>NUCLEOTIDE SEQUENCE</scope>
    <source>
        <strain evidence="3">NIVA-4/92</strain>
    </source>
</reference>
<dbReference type="Proteomes" id="UP000751190">
    <property type="component" value="Unassembled WGS sequence"/>
</dbReference>
<feature type="transmembrane region" description="Helical" evidence="2">
    <location>
        <begin position="118"/>
        <end position="138"/>
    </location>
</feature>
<feature type="transmembrane region" description="Helical" evidence="2">
    <location>
        <begin position="40"/>
        <end position="60"/>
    </location>
</feature>
<organism evidence="3 4">
    <name type="scientific">Diacronema lutheri</name>
    <name type="common">Unicellular marine alga</name>
    <name type="synonym">Monochrysis lutheri</name>
    <dbReference type="NCBI Taxonomy" id="2081491"/>
    <lineage>
        <taxon>Eukaryota</taxon>
        <taxon>Haptista</taxon>
        <taxon>Haptophyta</taxon>
        <taxon>Pavlovophyceae</taxon>
        <taxon>Pavlovales</taxon>
        <taxon>Pavlovaceae</taxon>
        <taxon>Diacronema</taxon>
    </lineage>
</organism>
<keyword evidence="2" id="KW-0472">Membrane</keyword>
<comment type="caution">
    <text evidence="3">The sequence shown here is derived from an EMBL/GenBank/DDBJ whole genome shotgun (WGS) entry which is preliminary data.</text>
</comment>
<evidence type="ECO:0000313" key="4">
    <source>
        <dbReference type="Proteomes" id="UP000751190"/>
    </source>
</evidence>
<protein>
    <recommendedName>
        <fullName evidence="5">Heterokaryon incompatibility domain-containing protein</fullName>
    </recommendedName>
</protein>
<feature type="compositionally biased region" description="Low complexity" evidence="1">
    <location>
        <begin position="569"/>
        <end position="578"/>
    </location>
</feature>
<sequence length="596" mass="63165">MLRPDHLLAPYNTQRSEIESQLLMAKAAGKRRQMLIQRPLSVLMHAELALIIVVLTGLILAQVCMHAPCCCLPGLPDVVRTVIVSSRVHAEVTPPILVLLLSVAYLQLLAVPATRPRSALFVLFTMVVLEVTSIARELGPRVLLPLAFATAHDGRCAAAGPAVCGFACFQLGLYTASVAVHLLNIVFSAHEARARTSASELIAASRTVFAVGSLTAALTGGMNHAVEAMWMRAYDTPIGLVDLRRVVLAFSPAAVHLVLGLLPLASRPRALVQARIAKLGAEVSSAAAISALFVGSRTRSASLLNSAESTFRGVAASEIASHKLGNHASLEARAQGRHTHGHAQPPLRLLGEIDAFVSHSWHDDINAKWEALQEWIHHFRAKRGRDPVLWIDACCIDRSDIGTSITCLPVYIAGCQRLVVLRGPSLHTRLWCVVELFVYIAMGGSPERMDVISFGNAPALCTGGGGAQAGSWSPRVASKATTVAPEPPAAARVGDKGAHVFDARNCKCAFASDQQLLLGVIDAYAGGTDGFNAALLAALRQGEEQWARTRGLSTASSRGTMVAPKPDVQPRQDAQAAPDALRAGADARCSAIGIGV</sequence>
<keyword evidence="4" id="KW-1185">Reference proteome</keyword>
<gene>
    <name evidence="3" type="ORF">KFE25_005726</name>
</gene>
<evidence type="ECO:0008006" key="5">
    <source>
        <dbReference type="Google" id="ProtNLM"/>
    </source>
</evidence>
<dbReference type="EMBL" id="JAGTXO010000043">
    <property type="protein sequence ID" value="KAG8459215.1"/>
    <property type="molecule type" value="Genomic_DNA"/>
</dbReference>